<dbReference type="SUPFAM" id="SSF47616">
    <property type="entry name" value="GST C-terminal domain-like"/>
    <property type="match status" value="1"/>
</dbReference>
<reference evidence="2 3" key="1">
    <citation type="submission" date="2019-06" db="EMBL/GenBank/DDBJ databases">
        <authorList>
            <person name="Lee I."/>
            <person name="Jang G.I."/>
            <person name="Hwang C.Y."/>
        </authorList>
    </citation>
    <scope>NUCLEOTIDE SEQUENCE [LARGE SCALE GENOMIC DNA]</scope>
    <source>
        <strain evidence="2 3">PAMC 28131</strain>
    </source>
</reference>
<accession>A0A501XRM7</accession>
<dbReference type="InterPro" id="IPR040079">
    <property type="entry name" value="Glutathione_S-Trfase"/>
</dbReference>
<dbReference type="SFLD" id="SFLDG01150">
    <property type="entry name" value="Main.1:_Beta-like"/>
    <property type="match status" value="1"/>
</dbReference>
<keyword evidence="2" id="KW-0808">Transferase</keyword>
<dbReference type="PANTHER" id="PTHR44051">
    <property type="entry name" value="GLUTATHIONE S-TRANSFERASE-RELATED"/>
    <property type="match status" value="1"/>
</dbReference>
<dbReference type="Gene3D" id="3.40.30.10">
    <property type="entry name" value="Glutaredoxin"/>
    <property type="match status" value="1"/>
</dbReference>
<evidence type="ECO:0000313" key="3">
    <source>
        <dbReference type="Proteomes" id="UP000319897"/>
    </source>
</evidence>
<dbReference type="RefSeq" id="WP_140927181.1">
    <property type="nucleotide sequence ID" value="NZ_VFSU01000012.1"/>
</dbReference>
<dbReference type="Gene3D" id="1.20.1050.10">
    <property type="match status" value="1"/>
</dbReference>
<dbReference type="OrthoDB" id="9782992at2"/>
<dbReference type="SFLD" id="SFLDG00358">
    <property type="entry name" value="Main_(cytGST)"/>
    <property type="match status" value="1"/>
</dbReference>
<dbReference type="InterPro" id="IPR036282">
    <property type="entry name" value="Glutathione-S-Trfase_C_sf"/>
</dbReference>
<sequence length="209" mass="23385">MMDLWHCADARSFRPLWMLEEMGLPYTLHLLPFPPRWQQPDYLAINPLGTIPFLKDGAAELTESSGILHYLAAKHGPTPLAVTPDEADFALYTNYLFQSDATFTFPQTLVLRYRLLEPPEKRQPAVADAYAKWFLSRMGWVETHLADGREWLAAGRFTAADIAVGYACLLAGTLGLLADLGPETRGWWGRCTARDGYRRARAAQSTPAA</sequence>
<proteinExistence type="predicted"/>
<evidence type="ECO:0000313" key="2">
    <source>
        <dbReference type="EMBL" id="TPE63321.1"/>
    </source>
</evidence>
<dbReference type="EMBL" id="VFSU01000012">
    <property type="protein sequence ID" value="TPE63321.1"/>
    <property type="molecule type" value="Genomic_DNA"/>
</dbReference>
<dbReference type="SFLD" id="SFLDS00019">
    <property type="entry name" value="Glutathione_Transferase_(cytos"/>
    <property type="match status" value="1"/>
</dbReference>
<dbReference type="Proteomes" id="UP000319897">
    <property type="component" value="Unassembled WGS sequence"/>
</dbReference>
<keyword evidence="3" id="KW-1185">Reference proteome</keyword>
<evidence type="ECO:0000259" key="1">
    <source>
        <dbReference type="PROSITE" id="PS50404"/>
    </source>
</evidence>
<dbReference type="InterPro" id="IPR036249">
    <property type="entry name" value="Thioredoxin-like_sf"/>
</dbReference>
<dbReference type="PANTHER" id="PTHR44051:SF21">
    <property type="entry name" value="GLUTATHIONE S-TRANSFERASE FAMILY PROTEIN"/>
    <property type="match status" value="1"/>
</dbReference>
<feature type="domain" description="GST N-terminal" evidence="1">
    <location>
        <begin position="1"/>
        <end position="79"/>
    </location>
</feature>
<dbReference type="InterPro" id="IPR004045">
    <property type="entry name" value="Glutathione_S-Trfase_N"/>
</dbReference>
<dbReference type="PROSITE" id="PS50404">
    <property type="entry name" value="GST_NTER"/>
    <property type="match status" value="1"/>
</dbReference>
<dbReference type="GO" id="GO:0016740">
    <property type="term" value="F:transferase activity"/>
    <property type="evidence" value="ECO:0007669"/>
    <property type="project" value="UniProtKB-KW"/>
</dbReference>
<dbReference type="Pfam" id="PF13409">
    <property type="entry name" value="GST_N_2"/>
    <property type="match status" value="1"/>
</dbReference>
<dbReference type="SUPFAM" id="SSF52833">
    <property type="entry name" value="Thioredoxin-like"/>
    <property type="match status" value="1"/>
</dbReference>
<organism evidence="2 3">
    <name type="scientific">Sandaracinobacter neustonicus</name>
    <dbReference type="NCBI Taxonomy" id="1715348"/>
    <lineage>
        <taxon>Bacteria</taxon>
        <taxon>Pseudomonadati</taxon>
        <taxon>Pseudomonadota</taxon>
        <taxon>Alphaproteobacteria</taxon>
        <taxon>Sphingomonadales</taxon>
        <taxon>Sphingosinicellaceae</taxon>
        <taxon>Sandaracinobacter</taxon>
    </lineage>
</organism>
<gene>
    <name evidence="2" type="ORF">FJQ54_04185</name>
</gene>
<dbReference type="CDD" id="cd03046">
    <property type="entry name" value="GST_N_GTT1_like"/>
    <property type="match status" value="1"/>
</dbReference>
<name>A0A501XRM7_9SPHN</name>
<comment type="caution">
    <text evidence="2">The sequence shown here is derived from an EMBL/GenBank/DDBJ whole genome shotgun (WGS) entry which is preliminary data.</text>
</comment>
<dbReference type="AlphaFoldDB" id="A0A501XRM7"/>
<protein>
    <submittedName>
        <fullName evidence="2">Glutathione S-transferase family protein</fullName>
    </submittedName>
</protein>